<dbReference type="AlphaFoldDB" id="A0A1J0ABH5"/>
<name>A0A1J0ABH5_9CYAN</name>
<evidence type="ECO:0000256" key="6">
    <source>
        <dbReference type="ARBA" id="ARBA00022989"/>
    </source>
</evidence>
<keyword evidence="7" id="KW-0406">Ion transport</keyword>
<dbReference type="EMBL" id="CP017675">
    <property type="protein sequence ID" value="APB33279.1"/>
    <property type="molecule type" value="Genomic_DNA"/>
</dbReference>
<feature type="transmembrane region" description="Helical" evidence="9">
    <location>
        <begin position="369"/>
        <end position="389"/>
    </location>
</feature>
<evidence type="ECO:0000256" key="2">
    <source>
        <dbReference type="ARBA" id="ARBA00022448"/>
    </source>
</evidence>
<dbReference type="GO" id="GO:0015297">
    <property type="term" value="F:antiporter activity"/>
    <property type="evidence" value="ECO:0007669"/>
    <property type="project" value="UniProtKB-KW"/>
</dbReference>
<evidence type="ECO:0000256" key="8">
    <source>
        <dbReference type="ARBA" id="ARBA00023136"/>
    </source>
</evidence>
<dbReference type="KEGG" id="glt:GlitD10_0961"/>
<evidence type="ECO:0000256" key="1">
    <source>
        <dbReference type="ARBA" id="ARBA00004651"/>
    </source>
</evidence>
<gene>
    <name evidence="11" type="ORF">GlitD10_0961</name>
</gene>
<keyword evidence="5 9" id="KW-0812">Transmembrane</keyword>
<dbReference type="Gene3D" id="1.20.1530.20">
    <property type="match status" value="1"/>
</dbReference>
<dbReference type="Pfam" id="PF02254">
    <property type="entry name" value="TrkA_N"/>
    <property type="match status" value="1"/>
</dbReference>
<dbReference type="RefSeq" id="WP_071453889.1">
    <property type="nucleotide sequence ID" value="NZ_CP017675.1"/>
</dbReference>
<dbReference type="InterPro" id="IPR003148">
    <property type="entry name" value="RCK_N"/>
</dbReference>
<accession>A0A1J0ABH5</accession>
<feature type="transmembrane region" description="Helical" evidence="9">
    <location>
        <begin position="189"/>
        <end position="211"/>
    </location>
</feature>
<evidence type="ECO:0000256" key="5">
    <source>
        <dbReference type="ARBA" id="ARBA00022692"/>
    </source>
</evidence>
<evidence type="ECO:0000256" key="9">
    <source>
        <dbReference type="SAM" id="Phobius"/>
    </source>
</evidence>
<comment type="subcellular location">
    <subcellularLocation>
        <location evidence="1">Cell membrane</location>
        <topology evidence="1">Multi-pass membrane protein</topology>
    </subcellularLocation>
</comment>
<feature type="transmembrane region" description="Helical" evidence="9">
    <location>
        <begin position="120"/>
        <end position="140"/>
    </location>
</feature>
<feature type="transmembrane region" description="Helical" evidence="9">
    <location>
        <begin position="223"/>
        <end position="240"/>
    </location>
</feature>
<keyword evidence="6 9" id="KW-1133">Transmembrane helix</keyword>
<feature type="domain" description="RCK N-terminal" evidence="10">
    <location>
        <begin position="399"/>
        <end position="518"/>
    </location>
</feature>
<dbReference type="GO" id="GO:1902600">
    <property type="term" value="P:proton transmembrane transport"/>
    <property type="evidence" value="ECO:0007669"/>
    <property type="project" value="InterPro"/>
</dbReference>
<dbReference type="SUPFAM" id="SSF51735">
    <property type="entry name" value="NAD(P)-binding Rossmann-fold domains"/>
    <property type="match status" value="1"/>
</dbReference>
<feature type="transmembrane region" description="Helical" evidence="9">
    <location>
        <begin position="297"/>
        <end position="320"/>
    </location>
</feature>
<dbReference type="InterPro" id="IPR036291">
    <property type="entry name" value="NAD(P)-bd_dom_sf"/>
</dbReference>
<evidence type="ECO:0000256" key="3">
    <source>
        <dbReference type="ARBA" id="ARBA00022449"/>
    </source>
</evidence>
<evidence type="ECO:0000256" key="4">
    <source>
        <dbReference type="ARBA" id="ARBA00022475"/>
    </source>
</evidence>
<organism evidence="11 12">
    <name type="scientific">Gloeomargarita lithophora Alchichica-D10</name>
    <dbReference type="NCBI Taxonomy" id="1188229"/>
    <lineage>
        <taxon>Bacteria</taxon>
        <taxon>Bacillati</taxon>
        <taxon>Cyanobacteriota</taxon>
        <taxon>Cyanophyceae</taxon>
        <taxon>Gloeomargaritales</taxon>
        <taxon>Gloeomargaritaceae</taxon>
        <taxon>Gloeomargarita</taxon>
    </lineage>
</organism>
<dbReference type="Pfam" id="PF00999">
    <property type="entry name" value="Na_H_Exchanger"/>
    <property type="match status" value="1"/>
</dbReference>
<keyword evidence="8 9" id="KW-0472">Membrane</keyword>
<dbReference type="STRING" id="1188229.GlitD10_0961"/>
<evidence type="ECO:0000259" key="10">
    <source>
        <dbReference type="PROSITE" id="PS51201"/>
    </source>
</evidence>
<protein>
    <submittedName>
        <fullName evidence="11">Sodium/hydrogen exchanger</fullName>
    </submittedName>
</protein>
<proteinExistence type="predicted"/>
<keyword evidence="2" id="KW-0813">Transport</keyword>
<feature type="transmembrane region" description="Helical" evidence="9">
    <location>
        <begin position="246"/>
        <end position="261"/>
    </location>
</feature>
<dbReference type="GO" id="GO:0005886">
    <property type="term" value="C:plasma membrane"/>
    <property type="evidence" value="ECO:0007669"/>
    <property type="project" value="UniProtKB-SubCell"/>
</dbReference>
<evidence type="ECO:0000313" key="12">
    <source>
        <dbReference type="Proteomes" id="UP000180235"/>
    </source>
</evidence>
<dbReference type="InterPro" id="IPR038770">
    <property type="entry name" value="Na+/solute_symporter_sf"/>
</dbReference>
<dbReference type="PANTHER" id="PTHR32507:SF0">
    <property type="entry name" value="NA(+)_H(+) ANTIPORTER 2-RELATED"/>
    <property type="match status" value="1"/>
</dbReference>
<dbReference type="PROSITE" id="PS51201">
    <property type="entry name" value="RCK_N"/>
    <property type="match status" value="1"/>
</dbReference>
<dbReference type="Proteomes" id="UP000180235">
    <property type="component" value="Chromosome"/>
</dbReference>
<keyword evidence="4" id="KW-1003">Cell membrane</keyword>
<feature type="transmembrane region" description="Helical" evidence="9">
    <location>
        <begin position="273"/>
        <end position="291"/>
    </location>
</feature>
<sequence>MTDSLALTLQIVLALVAGIGAQVLADVLRVPSITFLLLFGIVLGADGLGWLQPQSLGMGLEVVISLCVALILFEGGLNLSLRELGQVSGTIQNLVTVGALITLVGGGVAAHTLGEFPWPLAFLYGSLVTVTGPTVIGPLLRQVKVDRKLGALLEGEGVLIDPVGAILAVVVLNIVLTGDTGWTEIVLGLGTRLGLGIGIGAVGGWLLSWLFRQESVPSQDLKNLAVLAGLWGLYGLAQWVQSESGLMAAAVAGIVLQLAAPEQRLLRRFKGQLTTLAVSLLFILLAADLSLASLGMLGWGGLGTVVVLMGVVRPLNILVSTWNSDLHWRQKLFLAWIAPRGIVSASVASLFSIVLTARGLNGGDSVKGLVFLTIILTVVVPGVTAQGVARLLGVRSEQTNGAVIVGSSPLGRLLARLFQEHGEPVVLIDTNREDCRTAARENLRTIPGSALDPEVLAEAGMANMGTFLALTKNAEVNLVLAQRVAEEFYPPRVLALFQEDQRLNHSQVRCAFHPQLVLGEWNQALERGEVRLAETRWGESAQELDSPEVLPLLRQRHEFLEVVTTDMAYQPGDRLIYLAPHAPANGATEPEPVEAGDMVQALLGLG</sequence>
<dbReference type="Gene3D" id="3.40.50.720">
    <property type="entry name" value="NAD(P)-binding Rossmann-like Domain"/>
    <property type="match status" value="1"/>
</dbReference>
<evidence type="ECO:0000256" key="7">
    <source>
        <dbReference type="ARBA" id="ARBA00023065"/>
    </source>
</evidence>
<feature type="transmembrane region" description="Helical" evidence="9">
    <location>
        <begin position="332"/>
        <end position="357"/>
    </location>
</feature>
<feature type="transmembrane region" description="Helical" evidence="9">
    <location>
        <begin position="56"/>
        <end position="73"/>
    </location>
</feature>
<keyword evidence="3" id="KW-0050">Antiport</keyword>
<dbReference type="PANTHER" id="PTHR32507">
    <property type="entry name" value="NA(+)/H(+) ANTIPORTER 1"/>
    <property type="match status" value="1"/>
</dbReference>
<dbReference type="OrthoDB" id="570124at2"/>
<reference evidence="11 12" key="1">
    <citation type="submission" date="2016-10" db="EMBL/GenBank/DDBJ databases">
        <title>Description of Gloeomargarita lithophora gen. nov., sp. nov., a thylakoid-bearing basal-branching cyanobacterium with intracellular carbonates, and proposal for Gloeomargaritales ord. nov.</title>
        <authorList>
            <person name="Moreira D."/>
            <person name="Tavera R."/>
            <person name="Benzerara K."/>
            <person name="Skouri-Panet F."/>
            <person name="Couradeau E."/>
            <person name="Gerard E."/>
            <person name="Loussert C."/>
            <person name="Novelo E."/>
            <person name="Zivanovic Y."/>
            <person name="Lopez-Garcia P."/>
        </authorList>
    </citation>
    <scope>NUCLEOTIDE SEQUENCE [LARGE SCALE GENOMIC DNA]</scope>
    <source>
        <strain evidence="11 12">D10</strain>
    </source>
</reference>
<feature type="transmembrane region" description="Helical" evidence="9">
    <location>
        <begin position="94"/>
        <end position="114"/>
    </location>
</feature>
<dbReference type="GO" id="GO:0006813">
    <property type="term" value="P:potassium ion transport"/>
    <property type="evidence" value="ECO:0007669"/>
    <property type="project" value="InterPro"/>
</dbReference>
<dbReference type="InterPro" id="IPR006153">
    <property type="entry name" value="Cation/H_exchanger_TM"/>
</dbReference>
<evidence type="ECO:0000313" key="11">
    <source>
        <dbReference type="EMBL" id="APB33279.1"/>
    </source>
</evidence>
<keyword evidence="12" id="KW-1185">Reference proteome</keyword>
<feature type="transmembrane region" description="Helical" evidence="9">
    <location>
        <begin position="152"/>
        <end position="177"/>
    </location>
</feature>